<feature type="transmembrane region" description="Helical" evidence="6">
    <location>
        <begin position="12"/>
        <end position="35"/>
    </location>
</feature>
<evidence type="ECO:0000313" key="10">
    <source>
        <dbReference type="Proteomes" id="UP000264693"/>
    </source>
</evidence>
<evidence type="ECO:0000256" key="2">
    <source>
        <dbReference type="ARBA" id="ARBA00022475"/>
    </source>
</evidence>
<gene>
    <name evidence="7" type="primary">lptF</name>
    <name evidence="7" type="ORF">AMRN_2638</name>
    <name evidence="8" type="ORF">CPH92_05690</name>
</gene>
<reference evidence="8" key="2">
    <citation type="submission" date="2017-09" db="EMBL/GenBank/DDBJ databases">
        <authorList>
            <person name="Perez-Cataluna A."/>
            <person name="Figueras M.J."/>
            <person name="Salas-Masso N."/>
        </authorList>
    </citation>
    <scope>NUCLEOTIDE SEQUENCE</scope>
    <source>
        <strain evidence="8">CECT 7727</strain>
    </source>
</reference>
<name>A0A347TP08_9BACT</name>
<keyword evidence="9" id="KW-1185">Reference proteome</keyword>
<feature type="transmembrane region" description="Helical" evidence="6">
    <location>
        <begin position="98"/>
        <end position="121"/>
    </location>
</feature>
<feature type="transmembrane region" description="Helical" evidence="6">
    <location>
        <begin position="288"/>
        <end position="307"/>
    </location>
</feature>
<feature type="transmembrane region" description="Helical" evidence="6">
    <location>
        <begin position="55"/>
        <end position="77"/>
    </location>
</feature>
<evidence type="ECO:0000313" key="9">
    <source>
        <dbReference type="Proteomes" id="UP000224740"/>
    </source>
</evidence>
<dbReference type="KEGG" id="amar:AMRN_2638"/>
<accession>A0A347TP08</accession>
<comment type="subcellular location">
    <subcellularLocation>
        <location evidence="1">Cell membrane</location>
        <topology evidence="1">Multi-pass membrane protein</topology>
    </subcellularLocation>
</comment>
<dbReference type="GO" id="GO:0015920">
    <property type="term" value="P:lipopolysaccharide transport"/>
    <property type="evidence" value="ECO:0007669"/>
    <property type="project" value="TreeGrafter"/>
</dbReference>
<evidence type="ECO:0000256" key="6">
    <source>
        <dbReference type="SAM" id="Phobius"/>
    </source>
</evidence>
<evidence type="ECO:0000313" key="7">
    <source>
        <dbReference type="EMBL" id="AXX88336.1"/>
    </source>
</evidence>
<dbReference type="Proteomes" id="UP000264693">
    <property type="component" value="Chromosome"/>
</dbReference>
<dbReference type="PANTHER" id="PTHR33529">
    <property type="entry name" value="SLR0882 PROTEIN-RELATED"/>
    <property type="match status" value="1"/>
</dbReference>
<proteinExistence type="predicted"/>
<organism evidence="7 10">
    <name type="scientific">Malaciobacter marinus</name>
    <dbReference type="NCBI Taxonomy" id="505249"/>
    <lineage>
        <taxon>Bacteria</taxon>
        <taxon>Pseudomonadati</taxon>
        <taxon>Campylobacterota</taxon>
        <taxon>Epsilonproteobacteria</taxon>
        <taxon>Campylobacterales</taxon>
        <taxon>Arcobacteraceae</taxon>
        <taxon>Malaciobacter</taxon>
    </lineage>
</organism>
<dbReference type="GO" id="GO:0043190">
    <property type="term" value="C:ATP-binding cassette (ABC) transporter complex"/>
    <property type="evidence" value="ECO:0007669"/>
    <property type="project" value="TreeGrafter"/>
</dbReference>
<dbReference type="InterPro" id="IPR005495">
    <property type="entry name" value="LptG/LptF_permease"/>
</dbReference>
<dbReference type="AlphaFoldDB" id="A0A347TP08"/>
<dbReference type="Proteomes" id="UP000224740">
    <property type="component" value="Unassembled WGS sequence"/>
</dbReference>
<feature type="transmembrane region" description="Helical" evidence="6">
    <location>
        <begin position="313"/>
        <end position="331"/>
    </location>
</feature>
<evidence type="ECO:0000256" key="5">
    <source>
        <dbReference type="ARBA" id="ARBA00023136"/>
    </source>
</evidence>
<keyword evidence="2" id="KW-1003">Cell membrane</keyword>
<dbReference type="PANTHER" id="PTHR33529:SF7">
    <property type="entry name" value="LIPOPOLYSACCHARIDE EXPORT SYSTEM PERMEASE PROTEIN LPTF"/>
    <property type="match status" value="1"/>
</dbReference>
<evidence type="ECO:0000256" key="3">
    <source>
        <dbReference type="ARBA" id="ARBA00022692"/>
    </source>
</evidence>
<protein>
    <submittedName>
        <fullName evidence="7 8">Permease</fullName>
    </submittedName>
</protein>
<evidence type="ECO:0000256" key="1">
    <source>
        <dbReference type="ARBA" id="ARBA00004651"/>
    </source>
</evidence>
<reference evidence="7 10" key="3">
    <citation type="submission" date="2018-08" db="EMBL/GenBank/DDBJ databases">
        <title>Complete genome of the Arcobacter marinus type strain JCM 15502.</title>
        <authorList>
            <person name="Miller W.G."/>
            <person name="Yee E."/>
            <person name="Huynh S."/>
            <person name="Parker C.T."/>
        </authorList>
    </citation>
    <scope>NUCLEOTIDE SEQUENCE [LARGE SCALE GENOMIC DNA]</scope>
    <source>
        <strain evidence="7 10">JCM 15502</strain>
    </source>
</reference>
<keyword evidence="4 6" id="KW-1133">Transmembrane helix</keyword>
<dbReference type="EMBL" id="CP032101">
    <property type="protein sequence ID" value="AXX88336.1"/>
    <property type="molecule type" value="Genomic_DNA"/>
</dbReference>
<dbReference type="RefSeq" id="WP_099310775.1">
    <property type="nucleotide sequence ID" value="NZ_CP032101.1"/>
</dbReference>
<keyword evidence="5 6" id="KW-0472">Membrane</keyword>
<keyword evidence="3 6" id="KW-0812">Transmembrane</keyword>
<dbReference type="EMBL" id="NXAO01000023">
    <property type="protein sequence ID" value="PHO15648.1"/>
    <property type="molecule type" value="Genomic_DNA"/>
</dbReference>
<evidence type="ECO:0000256" key="4">
    <source>
        <dbReference type="ARBA" id="ARBA00022989"/>
    </source>
</evidence>
<feature type="transmembrane region" description="Helical" evidence="6">
    <location>
        <begin position="256"/>
        <end position="276"/>
    </location>
</feature>
<sequence length="338" mass="39272">MKIKSYLYSQLSISFLPIFLGLYFITSIIFLVKIASLTSVITIDAFELFKLYGYSVPKIIFFTVPISFFISLVITLAKLSSEYELIVITSFGFNPMKILKIFFPSTFLLSIALLIISVGLIPKTDYLMSTFLDKKKKEANFNIKASEFGQKFGDWLIYIDKKDGKNYENVRLFKTQEGLDQFILANKAVLNNKDGELNFTLIDGKAFYIGDEELNQIDYRTMDINDSIVNKKDFIFTDSYNYWKYSLQNNSDIDDFTFFILTSLFPLISLFLVITFGYYNPRYEKNRAIGLSLIAVVIYYVITKYLTKNIELHSLYVAPSIWIMGTYYLYIKTTKKLY</sequence>
<dbReference type="Pfam" id="PF03739">
    <property type="entry name" value="LptF_LptG"/>
    <property type="match status" value="1"/>
</dbReference>
<reference evidence="9" key="1">
    <citation type="submission" date="2017-09" db="EMBL/GenBank/DDBJ databases">
        <title>Arcobacter canalis sp. nov., a new species isolated from a water canal contaminated with urban sewage.</title>
        <authorList>
            <person name="Perez-Cataluna A."/>
            <person name="Salas-Masso N."/>
            <person name="Figueras M.J."/>
        </authorList>
    </citation>
    <scope>NUCLEOTIDE SEQUENCE [LARGE SCALE GENOMIC DNA]</scope>
    <source>
        <strain evidence="9">CECT 7727</strain>
    </source>
</reference>
<evidence type="ECO:0000313" key="8">
    <source>
        <dbReference type="EMBL" id="PHO15648.1"/>
    </source>
</evidence>